<sequence length="253" mass="28368">MKKAPILETRGLNETGVISPNIILDDCEKLPEHIDTAVMLFDGHPDEDLLKDAKPLFRFVGASYRLQQYLYKDSIVLSYAPLGSAAAGGLLEELIAIGIKKVIACGSSGLIGEFDPKKVILVSKAIRDEGLSYHYMEPSVYVETNKELNVLVEKELKAMNIDFKEDIVWTTDAFYRETKSRIEIRKQQGAVAVEMECAGMAAVAKFRDIQFSQILYFSDIVKQDTWSGFLVERRKIKDIVNKIAVDIAMKIAI</sequence>
<feature type="domain" description="Nucleoside phosphorylase" evidence="4">
    <location>
        <begin position="52"/>
        <end position="223"/>
    </location>
</feature>
<dbReference type="PANTHER" id="PTHR43691">
    <property type="entry name" value="URIDINE PHOSPHORYLASE"/>
    <property type="match status" value="1"/>
</dbReference>
<dbReference type="GO" id="GO:0004731">
    <property type="term" value="F:purine-nucleoside phosphorylase activity"/>
    <property type="evidence" value="ECO:0007669"/>
    <property type="project" value="TreeGrafter"/>
</dbReference>
<name>A0A7L7KRE2_9MOLU</name>
<evidence type="ECO:0000256" key="3">
    <source>
        <dbReference type="ARBA" id="ARBA00048447"/>
    </source>
</evidence>
<proteinExistence type="predicted"/>
<dbReference type="AlphaFoldDB" id="A0A7L7KRE2"/>
<dbReference type="EMBL" id="CP048914">
    <property type="protein sequence ID" value="QMS85267.1"/>
    <property type="molecule type" value="Genomic_DNA"/>
</dbReference>
<dbReference type="GO" id="GO:0006152">
    <property type="term" value="P:purine nucleoside catabolic process"/>
    <property type="evidence" value="ECO:0007669"/>
    <property type="project" value="TreeGrafter"/>
</dbReference>
<dbReference type="PANTHER" id="PTHR43691:SF11">
    <property type="entry name" value="FI09636P-RELATED"/>
    <property type="match status" value="1"/>
</dbReference>
<organism evidence="5 6">
    <name type="scientific">Candidatus Xianfuyuplasma coldseepsis</name>
    <dbReference type="NCBI Taxonomy" id="2782163"/>
    <lineage>
        <taxon>Bacteria</taxon>
        <taxon>Bacillati</taxon>
        <taxon>Mycoplasmatota</taxon>
        <taxon>Mollicutes</taxon>
        <taxon>Candidatus Izemoplasmatales</taxon>
        <taxon>Candidatus Izemoplasmataceae</taxon>
        <taxon>Candidatus Xianfuyuplasma</taxon>
    </lineage>
</organism>
<evidence type="ECO:0000313" key="6">
    <source>
        <dbReference type="Proteomes" id="UP000514720"/>
    </source>
</evidence>
<gene>
    <name evidence="5" type="ORF">G4Z02_05725</name>
</gene>
<accession>A0A7L7KRE2</accession>
<evidence type="ECO:0000259" key="4">
    <source>
        <dbReference type="Pfam" id="PF01048"/>
    </source>
</evidence>
<dbReference type="CDD" id="cd09007">
    <property type="entry name" value="NP-I_spr0068"/>
    <property type="match status" value="1"/>
</dbReference>
<evidence type="ECO:0000313" key="5">
    <source>
        <dbReference type="EMBL" id="QMS85267.1"/>
    </source>
</evidence>
<dbReference type="SUPFAM" id="SSF53167">
    <property type="entry name" value="Purine and uridine phosphorylases"/>
    <property type="match status" value="1"/>
</dbReference>
<comment type="catalytic activity">
    <reaction evidence="3">
        <text>uridine + phosphate = alpha-D-ribose 1-phosphate + uracil</text>
        <dbReference type="Rhea" id="RHEA:24388"/>
        <dbReference type="ChEBI" id="CHEBI:16704"/>
        <dbReference type="ChEBI" id="CHEBI:17568"/>
        <dbReference type="ChEBI" id="CHEBI:43474"/>
        <dbReference type="ChEBI" id="CHEBI:57720"/>
        <dbReference type="EC" id="2.4.2.3"/>
    </reaction>
</comment>
<dbReference type="Proteomes" id="UP000514720">
    <property type="component" value="Chromosome"/>
</dbReference>
<dbReference type="Gene3D" id="3.40.50.1580">
    <property type="entry name" value="Nucleoside phosphorylase domain"/>
    <property type="match status" value="1"/>
</dbReference>
<protein>
    <recommendedName>
        <fullName evidence="2">Uridine phosphorylase</fullName>
        <ecNumber evidence="1">2.4.2.3</ecNumber>
    </recommendedName>
</protein>
<dbReference type="InterPro" id="IPR035994">
    <property type="entry name" value="Nucleoside_phosphorylase_sf"/>
</dbReference>
<dbReference type="RefSeq" id="WP_258877057.1">
    <property type="nucleotide sequence ID" value="NZ_CP048914.1"/>
</dbReference>
<reference evidence="5 6" key="1">
    <citation type="submission" date="2020-02" db="EMBL/GenBank/DDBJ databases">
        <authorList>
            <person name="Zheng R.K."/>
            <person name="Sun C.M."/>
        </authorList>
    </citation>
    <scope>NUCLEOTIDE SEQUENCE [LARGE SCALE GENOMIC DNA]</scope>
    <source>
        <strain evidence="6">zrk13</strain>
    </source>
</reference>
<dbReference type="EC" id="2.4.2.3" evidence="1"/>
<evidence type="ECO:0000256" key="2">
    <source>
        <dbReference type="ARBA" id="ARBA00021980"/>
    </source>
</evidence>
<dbReference type="InterPro" id="IPR000845">
    <property type="entry name" value="Nucleoside_phosphorylase_d"/>
</dbReference>
<dbReference type="GO" id="GO:0004850">
    <property type="term" value="F:uridine phosphorylase activity"/>
    <property type="evidence" value="ECO:0007669"/>
    <property type="project" value="UniProtKB-EC"/>
</dbReference>
<evidence type="ECO:0000256" key="1">
    <source>
        <dbReference type="ARBA" id="ARBA00011888"/>
    </source>
</evidence>
<dbReference type="Pfam" id="PF01048">
    <property type="entry name" value="PNP_UDP_1"/>
    <property type="match status" value="1"/>
</dbReference>
<keyword evidence="6" id="KW-1185">Reference proteome</keyword>
<dbReference type="KEGG" id="xcl:G4Z02_05725"/>
<dbReference type="GO" id="GO:0005829">
    <property type="term" value="C:cytosol"/>
    <property type="evidence" value="ECO:0007669"/>
    <property type="project" value="TreeGrafter"/>
</dbReference>